<feature type="transmembrane region" description="Helical" evidence="1">
    <location>
        <begin position="32"/>
        <end position="53"/>
    </location>
</feature>
<sequence>MKHNTMCIITVRPNSICRVLISKQGCRPFTDFLVPMVAVPLLVMFGLMLQSLMQTDWTSDPGTRWRVLGLSVALLIVSLLVCGYITSRLGLCVCTYADDSVPDQFIRVGIAQDKPHVCELPPSYESTTIELPPPPYSDVLLLDPRQLTPSVIQVCIVEKSFSTFLYTYPVILK</sequence>
<reference evidence="2" key="1">
    <citation type="submission" date="2021-05" db="EMBL/GenBank/DDBJ databases">
        <authorList>
            <person name="Alioto T."/>
            <person name="Alioto T."/>
            <person name="Gomez Garrido J."/>
        </authorList>
    </citation>
    <scope>NUCLEOTIDE SEQUENCE</scope>
</reference>
<dbReference type="AlphaFoldDB" id="A0A8D8VJL5"/>
<keyword evidence="1" id="KW-0472">Membrane</keyword>
<accession>A0A8D8VJL5</accession>
<dbReference type="EMBL" id="HBUF01368102">
    <property type="protein sequence ID" value="CAG6724677.1"/>
    <property type="molecule type" value="Transcribed_RNA"/>
</dbReference>
<name>A0A8D8VJL5_9HEMI</name>
<protein>
    <submittedName>
        <fullName evidence="2">Uncharacterized protein</fullName>
    </submittedName>
</protein>
<dbReference type="EMBL" id="HBUF01368103">
    <property type="protein sequence ID" value="CAG6724678.1"/>
    <property type="molecule type" value="Transcribed_RNA"/>
</dbReference>
<keyword evidence="1" id="KW-1133">Transmembrane helix</keyword>
<keyword evidence="1" id="KW-0812">Transmembrane</keyword>
<organism evidence="2">
    <name type="scientific">Cacopsylla melanoneura</name>
    <dbReference type="NCBI Taxonomy" id="428564"/>
    <lineage>
        <taxon>Eukaryota</taxon>
        <taxon>Metazoa</taxon>
        <taxon>Ecdysozoa</taxon>
        <taxon>Arthropoda</taxon>
        <taxon>Hexapoda</taxon>
        <taxon>Insecta</taxon>
        <taxon>Pterygota</taxon>
        <taxon>Neoptera</taxon>
        <taxon>Paraneoptera</taxon>
        <taxon>Hemiptera</taxon>
        <taxon>Sternorrhyncha</taxon>
        <taxon>Psylloidea</taxon>
        <taxon>Psyllidae</taxon>
        <taxon>Psyllinae</taxon>
        <taxon>Cacopsylla</taxon>
    </lineage>
</organism>
<evidence type="ECO:0000313" key="2">
    <source>
        <dbReference type="EMBL" id="CAG6724679.1"/>
    </source>
</evidence>
<feature type="transmembrane region" description="Helical" evidence="1">
    <location>
        <begin position="65"/>
        <end position="86"/>
    </location>
</feature>
<evidence type="ECO:0000256" key="1">
    <source>
        <dbReference type="SAM" id="Phobius"/>
    </source>
</evidence>
<proteinExistence type="predicted"/>
<dbReference type="EMBL" id="HBUF01368104">
    <property type="protein sequence ID" value="CAG6724679.1"/>
    <property type="molecule type" value="Transcribed_RNA"/>
</dbReference>